<dbReference type="EMBL" id="BQNB010014583">
    <property type="protein sequence ID" value="GJT29937.1"/>
    <property type="molecule type" value="Genomic_DNA"/>
</dbReference>
<comment type="caution">
    <text evidence="1">The sequence shown here is derived from an EMBL/GenBank/DDBJ whole genome shotgun (WGS) entry which is preliminary data.</text>
</comment>
<evidence type="ECO:0000313" key="1">
    <source>
        <dbReference type="EMBL" id="GJT29937.1"/>
    </source>
</evidence>
<dbReference type="InterPro" id="IPR052957">
    <property type="entry name" value="Auxin_embryo_med"/>
</dbReference>
<dbReference type="Proteomes" id="UP001151760">
    <property type="component" value="Unassembled WGS sequence"/>
</dbReference>
<reference evidence="1" key="1">
    <citation type="journal article" date="2022" name="Int. J. Mol. Sci.">
        <title>Draft Genome of Tanacetum Coccineum: Genomic Comparison of Closely Related Tanacetum-Family Plants.</title>
        <authorList>
            <person name="Yamashiro T."/>
            <person name="Shiraishi A."/>
            <person name="Nakayama K."/>
            <person name="Satake H."/>
        </authorList>
    </citation>
    <scope>NUCLEOTIDE SEQUENCE</scope>
</reference>
<keyword evidence="2" id="KW-1185">Reference proteome</keyword>
<reference evidence="1" key="2">
    <citation type="submission" date="2022-01" db="EMBL/GenBank/DDBJ databases">
        <authorList>
            <person name="Yamashiro T."/>
            <person name="Shiraishi A."/>
            <person name="Satake H."/>
            <person name="Nakayama K."/>
        </authorList>
    </citation>
    <scope>NUCLEOTIDE SEQUENCE</scope>
</reference>
<evidence type="ECO:0000313" key="2">
    <source>
        <dbReference type="Proteomes" id="UP001151760"/>
    </source>
</evidence>
<dbReference type="PANTHER" id="PTHR32387">
    <property type="entry name" value="WU:FJ29H11"/>
    <property type="match status" value="1"/>
</dbReference>
<name>A0ABQ5CTY7_9ASTR</name>
<protein>
    <submittedName>
        <fullName evidence="1">Ribonuclease H-like domain, reverse transcriptase, RNA-dependent DNA polymerase</fullName>
    </submittedName>
</protein>
<organism evidence="1 2">
    <name type="scientific">Tanacetum coccineum</name>
    <dbReference type="NCBI Taxonomy" id="301880"/>
    <lineage>
        <taxon>Eukaryota</taxon>
        <taxon>Viridiplantae</taxon>
        <taxon>Streptophyta</taxon>
        <taxon>Embryophyta</taxon>
        <taxon>Tracheophyta</taxon>
        <taxon>Spermatophyta</taxon>
        <taxon>Magnoliopsida</taxon>
        <taxon>eudicotyledons</taxon>
        <taxon>Gunneridae</taxon>
        <taxon>Pentapetalae</taxon>
        <taxon>asterids</taxon>
        <taxon>campanulids</taxon>
        <taxon>Asterales</taxon>
        <taxon>Asteraceae</taxon>
        <taxon>Asteroideae</taxon>
        <taxon>Anthemideae</taxon>
        <taxon>Anthemidinae</taxon>
        <taxon>Tanacetum</taxon>
    </lineage>
</organism>
<gene>
    <name evidence="1" type="ORF">Tco_0910212</name>
</gene>
<sequence length="317" mass="35824">MGVNHSTKGHKSISLKWYFKTRKKLMQGLDTIRLLLAIAVIIKWDEKDITLDVKSAFLHGDLKEEVKLEANQLKGVISIKQSAYANKILKEAGMIDCNETLIPMDPEPREQHMKAIRQVLRYVKGTKDYGITYKHNGGNKIHGFLQTVATESTLIEGKGTTGLYLYIVISEMSKFYTYIWNEMSISKQKIVGYLHSQAFIFVPYSFGSKLEKVSGLFLSPNEVYWHDSTGLMKQTKSTVAHSPFSKMLCNIYPDLQFLRQLGVSSLSEVVTREAIYDGLSDSVRSAISAKAQGLHPWTQILDYRASDTIVCPSRTLL</sequence>
<accession>A0ABQ5CTY7</accession>
<proteinExistence type="predicted"/>
<dbReference type="PANTHER" id="PTHR32387:SF0">
    <property type="entry name" value="PROTEIN NO VEIN"/>
    <property type="match status" value="1"/>
</dbReference>